<keyword evidence="2" id="KW-0813">Transport</keyword>
<dbReference type="InterPro" id="IPR030678">
    <property type="entry name" value="Peptide/Ni-bd"/>
</dbReference>
<evidence type="ECO:0000256" key="3">
    <source>
        <dbReference type="ARBA" id="ARBA00022729"/>
    </source>
</evidence>
<dbReference type="PIRSF" id="PIRSF002741">
    <property type="entry name" value="MppA"/>
    <property type="match status" value="1"/>
</dbReference>
<dbReference type="InterPro" id="IPR000914">
    <property type="entry name" value="SBP_5_dom"/>
</dbReference>
<protein>
    <submittedName>
        <fullName evidence="5">ABC transporter substrate-binding protein</fullName>
    </submittedName>
</protein>
<accession>A0ABZ0IN28</accession>
<name>A0ABZ0IN28_9BACT</name>
<evidence type="ECO:0000256" key="1">
    <source>
        <dbReference type="ARBA" id="ARBA00005695"/>
    </source>
</evidence>
<evidence type="ECO:0000259" key="4">
    <source>
        <dbReference type="Pfam" id="PF00496"/>
    </source>
</evidence>
<dbReference type="InterPro" id="IPR039424">
    <property type="entry name" value="SBP_5"/>
</dbReference>
<comment type="similarity">
    <text evidence="1">Belongs to the bacterial solute-binding protein 5 family.</text>
</comment>
<dbReference type="Gene3D" id="3.10.105.10">
    <property type="entry name" value="Dipeptide-binding Protein, Domain 3"/>
    <property type="match status" value="1"/>
</dbReference>
<evidence type="ECO:0000313" key="6">
    <source>
        <dbReference type="Proteomes" id="UP001302349"/>
    </source>
</evidence>
<reference evidence="5 6" key="1">
    <citation type="journal article" date="2023" name="Microbiol. Resour. Announc.">
        <title>Complete Genome Sequence of Imperialibacter roseus strain P4T.</title>
        <authorList>
            <person name="Tizabi D.R."/>
            <person name="Bachvaroff T."/>
            <person name="Hill R.T."/>
        </authorList>
    </citation>
    <scope>NUCLEOTIDE SEQUENCE [LARGE SCALE GENOMIC DNA]</scope>
    <source>
        <strain evidence="5 6">P4T</strain>
    </source>
</reference>
<keyword evidence="3" id="KW-0732">Signal</keyword>
<gene>
    <name evidence="5" type="ORF">RT717_22545</name>
</gene>
<dbReference type="PANTHER" id="PTHR30290:SF9">
    <property type="entry name" value="OLIGOPEPTIDE-BINDING PROTEIN APPA"/>
    <property type="match status" value="1"/>
</dbReference>
<evidence type="ECO:0000313" key="5">
    <source>
        <dbReference type="EMBL" id="WOK05858.1"/>
    </source>
</evidence>
<dbReference type="PANTHER" id="PTHR30290">
    <property type="entry name" value="PERIPLASMIC BINDING COMPONENT OF ABC TRANSPORTER"/>
    <property type="match status" value="1"/>
</dbReference>
<keyword evidence="6" id="KW-1185">Reference proteome</keyword>
<dbReference type="SUPFAM" id="SSF53850">
    <property type="entry name" value="Periplasmic binding protein-like II"/>
    <property type="match status" value="1"/>
</dbReference>
<dbReference type="Gene3D" id="3.90.76.10">
    <property type="entry name" value="Dipeptide-binding Protein, Domain 1"/>
    <property type="match status" value="1"/>
</dbReference>
<dbReference type="Gene3D" id="3.40.190.10">
    <property type="entry name" value="Periplasmic binding protein-like II"/>
    <property type="match status" value="1"/>
</dbReference>
<dbReference type="PROSITE" id="PS51257">
    <property type="entry name" value="PROKAR_LIPOPROTEIN"/>
    <property type="match status" value="1"/>
</dbReference>
<sequence>MNQKLRLLGYSLLFLTGCTSEIDYPSQLRIQINSFPESFSPIKTNEFDGIIFQFLSERDSTDKIVSNLAELSEKIAINDTISLFGFTLKSSAKWVNGVPVSKEDVLFTLKLNKCRLRSGISSGSFHLDAIKAFYRDSSNARFFQLETYGNPEYSRSVAGDFLVMPEHIFDPQKVLRAYSLDEISTFNEENAPDDVRKYFDAFNGIAPFDSVYFKGSGPYQIESYYPDQSISLTLSETDKEKLPSQFQLADRINYVMITDPTAARFALQNNEVDVITQIPATEFVQLEAFNKTSNTLNLFRLAGFKFVFFGFNTRQPKFSSKDVRIALSHIIDVQGIIDAVRLGYAEPTVGPVHPVLSDLYNADISTYAYNPDQSRALLEKSGWNFDGNNWKNDAGETLDFELTYNGTNPDYQKIALIVQSEAKKIGVQVNLAPEESGTLLKRLRSHQFEAVLYSFVGSPRAYDYSPLFHTASAAPGKMNFSGFGTDESDQEIEKAILSTSREEMAIHLKKLQQILHEERPIVFLYFEQSLIATSKKFPRLNISYYRPGYDPVGFYQTR</sequence>
<proteinExistence type="inferred from homology"/>
<organism evidence="5 6">
    <name type="scientific">Imperialibacter roseus</name>
    <dbReference type="NCBI Taxonomy" id="1324217"/>
    <lineage>
        <taxon>Bacteria</taxon>
        <taxon>Pseudomonadati</taxon>
        <taxon>Bacteroidota</taxon>
        <taxon>Cytophagia</taxon>
        <taxon>Cytophagales</taxon>
        <taxon>Flammeovirgaceae</taxon>
        <taxon>Imperialibacter</taxon>
    </lineage>
</organism>
<dbReference type="RefSeq" id="WP_317488608.1">
    <property type="nucleotide sequence ID" value="NZ_CP136051.1"/>
</dbReference>
<evidence type="ECO:0000256" key="2">
    <source>
        <dbReference type="ARBA" id="ARBA00022448"/>
    </source>
</evidence>
<dbReference type="Proteomes" id="UP001302349">
    <property type="component" value="Chromosome"/>
</dbReference>
<dbReference type="EMBL" id="CP136051">
    <property type="protein sequence ID" value="WOK05858.1"/>
    <property type="molecule type" value="Genomic_DNA"/>
</dbReference>
<feature type="domain" description="Solute-binding protein family 5" evidence="4">
    <location>
        <begin position="84"/>
        <end position="462"/>
    </location>
</feature>
<dbReference type="Pfam" id="PF00496">
    <property type="entry name" value="SBP_bac_5"/>
    <property type="match status" value="1"/>
</dbReference>